<dbReference type="InterPro" id="IPR015807">
    <property type="entry name" value="His-tRNA-ligase"/>
</dbReference>
<dbReference type="InterPro" id="IPR041715">
    <property type="entry name" value="HisRS-like_core"/>
</dbReference>
<keyword evidence="3 7" id="KW-0547">Nucleotide-binding</keyword>
<feature type="binding site" evidence="8">
    <location>
        <position position="131"/>
    </location>
    <ligand>
        <name>L-histidine</name>
        <dbReference type="ChEBI" id="CHEBI:57595"/>
    </ligand>
</feature>
<organism evidence="10 11">
    <name type="scientific">Bavariicoccus seileri</name>
    <dbReference type="NCBI Taxonomy" id="549685"/>
    <lineage>
        <taxon>Bacteria</taxon>
        <taxon>Bacillati</taxon>
        <taxon>Bacillota</taxon>
        <taxon>Bacilli</taxon>
        <taxon>Lactobacillales</taxon>
        <taxon>Enterococcaceae</taxon>
        <taxon>Bavariicoccus</taxon>
    </lineage>
</organism>
<dbReference type="PANTHER" id="PTHR43707">
    <property type="entry name" value="HISTIDYL-TRNA SYNTHETASE"/>
    <property type="match status" value="1"/>
</dbReference>
<dbReference type="Proteomes" id="UP000262195">
    <property type="component" value="Unassembled WGS sequence"/>
</dbReference>
<dbReference type="EMBL" id="DQHO01000032">
    <property type="protein sequence ID" value="HCS94072.1"/>
    <property type="molecule type" value="Genomic_DNA"/>
</dbReference>
<keyword evidence="7 10" id="KW-0436">Ligase</keyword>
<dbReference type="Gene3D" id="3.40.50.800">
    <property type="entry name" value="Anticodon-binding domain"/>
    <property type="match status" value="1"/>
</dbReference>
<comment type="subunit">
    <text evidence="7">Homodimer.</text>
</comment>
<keyword evidence="5 7" id="KW-0030">Aminoacyl-tRNA synthetase</keyword>
<dbReference type="EC" id="6.1.1.21" evidence="7"/>
<dbReference type="SUPFAM" id="SSF52954">
    <property type="entry name" value="Class II aaRS ABD-related"/>
    <property type="match status" value="1"/>
</dbReference>
<proteinExistence type="inferred from homology"/>
<reference evidence="10 11" key="1">
    <citation type="journal article" date="2018" name="Nat. Biotechnol.">
        <title>A standardized bacterial taxonomy based on genome phylogeny substantially revises the tree of life.</title>
        <authorList>
            <person name="Parks D.H."/>
            <person name="Chuvochina M."/>
            <person name="Waite D.W."/>
            <person name="Rinke C."/>
            <person name="Skarshewski A."/>
            <person name="Chaumeil P.A."/>
            <person name="Hugenholtz P."/>
        </authorList>
    </citation>
    <scope>NUCLEOTIDE SEQUENCE [LARGE SCALE GENOMIC DNA]</scope>
    <source>
        <strain evidence="10">UBA11306</strain>
    </source>
</reference>
<feature type="binding site" evidence="8">
    <location>
        <position position="127"/>
    </location>
    <ligand>
        <name>L-histidine</name>
        <dbReference type="ChEBI" id="CHEBI:57595"/>
    </ligand>
</feature>
<dbReference type="NCBIfam" id="TIGR00442">
    <property type="entry name" value="hisS"/>
    <property type="match status" value="1"/>
</dbReference>
<feature type="domain" description="Aminoacyl-transfer RNA synthetases class-II family profile" evidence="9">
    <location>
        <begin position="7"/>
        <end position="325"/>
    </location>
</feature>
<keyword evidence="4 7" id="KW-0067">ATP-binding</keyword>
<dbReference type="PROSITE" id="PS50862">
    <property type="entry name" value="AA_TRNA_LIGASE_II"/>
    <property type="match status" value="1"/>
</dbReference>
<feature type="binding site" evidence="8">
    <location>
        <begin position="80"/>
        <end position="82"/>
    </location>
    <ligand>
        <name>L-histidine</name>
        <dbReference type="ChEBI" id="CHEBI:57595"/>
    </ligand>
</feature>
<evidence type="ECO:0000256" key="1">
    <source>
        <dbReference type="ARBA" id="ARBA00008226"/>
    </source>
</evidence>
<evidence type="ECO:0000256" key="7">
    <source>
        <dbReference type="HAMAP-Rule" id="MF_00127"/>
    </source>
</evidence>
<dbReference type="GO" id="GO:0005524">
    <property type="term" value="F:ATP binding"/>
    <property type="evidence" value="ECO:0007669"/>
    <property type="project" value="UniProtKB-UniRule"/>
</dbReference>
<dbReference type="GO" id="GO:0005737">
    <property type="term" value="C:cytoplasm"/>
    <property type="evidence" value="ECO:0007669"/>
    <property type="project" value="UniProtKB-SubCell"/>
</dbReference>
<evidence type="ECO:0000313" key="10">
    <source>
        <dbReference type="EMBL" id="HCS94072.1"/>
    </source>
</evidence>
<dbReference type="GO" id="GO:0140096">
    <property type="term" value="F:catalytic activity, acting on a protein"/>
    <property type="evidence" value="ECO:0007669"/>
    <property type="project" value="UniProtKB-ARBA"/>
</dbReference>
<dbReference type="GO" id="GO:0006427">
    <property type="term" value="P:histidyl-tRNA aminoacylation"/>
    <property type="evidence" value="ECO:0007669"/>
    <property type="project" value="UniProtKB-UniRule"/>
</dbReference>
<dbReference type="InterPro" id="IPR004516">
    <property type="entry name" value="HisRS/HisZ"/>
</dbReference>
<evidence type="ECO:0000256" key="4">
    <source>
        <dbReference type="ARBA" id="ARBA00022840"/>
    </source>
</evidence>
<dbReference type="InterPro" id="IPR006195">
    <property type="entry name" value="aa-tRNA-synth_II"/>
</dbReference>
<evidence type="ECO:0000256" key="6">
    <source>
        <dbReference type="ARBA" id="ARBA00047639"/>
    </source>
</evidence>
<dbReference type="HAMAP" id="MF_00127">
    <property type="entry name" value="His_tRNA_synth"/>
    <property type="match status" value="1"/>
</dbReference>
<evidence type="ECO:0000256" key="2">
    <source>
        <dbReference type="ARBA" id="ARBA00022490"/>
    </source>
</evidence>
<keyword evidence="7" id="KW-0648">Protein biosynthesis</keyword>
<comment type="subcellular location">
    <subcellularLocation>
        <location evidence="7">Cytoplasm</location>
    </subcellularLocation>
</comment>
<sequence length="437" mass="49724">MIQRPKGTTDLYGSTLDKIKYVEDLVRIIMNDYRFEEVRTPLFESYDLFSRGVGTGTDIVSKEMYDFYDKGDRHIALRPEGTAPIVRAYIENKWYGPEFPQPLKLYYISPMFRYERPQAGRSREFHQIGAEVFGNNSPIVDAETMALLIDLLKEIGLKNLSLTLNSLGNHEDRVKYRKVLLDYLTPLKDKLSADSQRRFEENPLRVLDSKDKADKEVVKNAPRLLDVINEDSKERFNVVLNLLDRLHIPYTIDHCLVRGLDYYQETIFEVVSDSPAVGANTTICGGGRYNSLVEELGGPKTSAFGFGLGIERLILLIEAENLTLDIDNSVDVYIVKADDSVGTFSFELAQQIRKQGYSVNYAYEKKSVKSQFKQASKQNSELVIVIGESEQATGKLTIKNMANGKEIEKDKDLIMSEFDSIFNQLTIDSSAIDEFFE</sequence>
<feature type="binding site" evidence="8">
    <location>
        <begin position="262"/>
        <end position="263"/>
    </location>
    <ligand>
        <name>L-histidine</name>
        <dbReference type="ChEBI" id="CHEBI:57595"/>
    </ligand>
</feature>
<keyword evidence="2 7" id="KW-0963">Cytoplasm</keyword>
<dbReference type="PANTHER" id="PTHR43707:SF1">
    <property type="entry name" value="HISTIDINE--TRNA LIGASE, MITOCHONDRIAL-RELATED"/>
    <property type="match status" value="1"/>
</dbReference>
<dbReference type="Pfam" id="PF03129">
    <property type="entry name" value="HGTP_anticodon"/>
    <property type="match status" value="1"/>
</dbReference>
<evidence type="ECO:0000259" key="9">
    <source>
        <dbReference type="PROSITE" id="PS50862"/>
    </source>
</evidence>
<protein>
    <recommendedName>
        <fullName evidence="7">Histidine--tRNA ligase</fullName>
        <ecNumber evidence="7">6.1.1.21</ecNumber>
    </recommendedName>
    <alternativeName>
        <fullName evidence="7">Histidyl-tRNA synthetase</fullName>
        <shortName evidence="7">HisRS</shortName>
    </alternativeName>
</protein>
<dbReference type="InterPro" id="IPR036621">
    <property type="entry name" value="Anticodon-bd_dom_sf"/>
</dbReference>
<dbReference type="STRING" id="1121105.GCA_000421665_01386"/>
<dbReference type="CDD" id="cd00773">
    <property type="entry name" value="HisRS-like_core"/>
    <property type="match status" value="1"/>
</dbReference>
<evidence type="ECO:0000256" key="5">
    <source>
        <dbReference type="ARBA" id="ARBA00023146"/>
    </source>
</evidence>
<feature type="binding site" evidence="8">
    <location>
        <position position="258"/>
    </location>
    <ligand>
        <name>L-histidine</name>
        <dbReference type="ChEBI" id="CHEBI:57595"/>
    </ligand>
</feature>
<dbReference type="InterPro" id="IPR004154">
    <property type="entry name" value="Anticodon-bd"/>
</dbReference>
<accession>A0A3D4S6G4</accession>
<feature type="binding site" evidence="8">
    <location>
        <position position="113"/>
    </location>
    <ligand>
        <name>L-histidine</name>
        <dbReference type="ChEBI" id="CHEBI:57595"/>
    </ligand>
</feature>
<dbReference type="Pfam" id="PF13393">
    <property type="entry name" value="tRNA-synt_His"/>
    <property type="match status" value="1"/>
</dbReference>
<comment type="similarity">
    <text evidence="1 7">Belongs to the class-II aminoacyl-tRNA synthetase family.</text>
</comment>
<dbReference type="SUPFAM" id="SSF55681">
    <property type="entry name" value="Class II aaRS and biotin synthetases"/>
    <property type="match status" value="1"/>
</dbReference>
<dbReference type="GO" id="GO:0004821">
    <property type="term" value="F:histidine-tRNA ligase activity"/>
    <property type="evidence" value="ECO:0007669"/>
    <property type="project" value="UniProtKB-UniRule"/>
</dbReference>
<evidence type="ECO:0000313" key="11">
    <source>
        <dbReference type="Proteomes" id="UP000262195"/>
    </source>
</evidence>
<comment type="catalytic activity">
    <reaction evidence="6 7">
        <text>tRNA(His) + L-histidine + ATP = L-histidyl-tRNA(His) + AMP + diphosphate + H(+)</text>
        <dbReference type="Rhea" id="RHEA:17313"/>
        <dbReference type="Rhea" id="RHEA-COMP:9665"/>
        <dbReference type="Rhea" id="RHEA-COMP:9689"/>
        <dbReference type="ChEBI" id="CHEBI:15378"/>
        <dbReference type="ChEBI" id="CHEBI:30616"/>
        <dbReference type="ChEBI" id="CHEBI:33019"/>
        <dbReference type="ChEBI" id="CHEBI:57595"/>
        <dbReference type="ChEBI" id="CHEBI:78442"/>
        <dbReference type="ChEBI" id="CHEBI:78527"/>
        <dbReference type="ChEBI" id="CHEBI:456215"/>
        <dbReference type="EC" id="6.1.1.21"/>
    </reaction>
</comment>
<evidence type="ECO:0000256" key="8">
    <source>
        <dbReference type="PIRSR" id="PIRSR001549-1"/>
    </source>
</evidence>
<dbReference type="Gene3D" id="3.30.930.10">
    <property type="entry name" value="Bira Bifunctional Protein, Domain 2"/>
    <property type="match status" value="1"/>
</dbReference>
<dbReference type="PIRSF" id="PIRSF001549">
    <property type="entry name" value="His-tRNA_synth"/>
    <property type="match status" value="1"/>
</dbReference>
<name>A0A3D4S6G4_9ENTE</name>
<evidence type="ECO:0000256" key="3">
    <source>
        <dbReference type="ARBA" id="ARBA00022741"/>
    </source>
</evidence>
<dbReference type="GO" id="GO:0016740">
    <property type="term" value="F:transferase activity"/>
    <property type="evidence" value="ECO:0007669"/>
    <property type="project" value="UniProtKB-ARBA"/>
</dbReference>
<gene>
    <name evidence="7" type="primary">hisS</name>
    <name evidence="10" type="ORF">DIW15_05135</name>
</gene>
<dbReference type="InterPro" id="IPR045864">
    <property type="entry name" value="aa-tRNA-synth_II/BPL/LPL"/>
</dbReference>
<comment type="caution">
    <text evidence="10">The sequence shown here is derived from an EMBL/GenBank/DDBJ whole genome shotgun (WGS) entry which is preliminary data.</text>
</comment>
<dbReference type="AlphaFoldDB" id="A0A3D4S6G4"/>